<name>A0A420S401_GIBIN</name>
<sequence length="687" mass="75228">MRIPVTRADLDSGRFTKISRTLIKCWPHGKLSLMQAQGMLAQMLGYRSLHDLQEAVKRGQGVAAPEVLPSRAQIIAGAAWKLSRCASIPLSAARLVAEGLRLSTLDADAATQDANVERTFERMRKDSEAQGKMLMLDETPAYLNPPWEPMTPLLIDWGVPPYEFAVLRDGSAFSWHVLKTLVNSLPEGYTEELAQEGAYQQATTKDAITRQFVMNELLPQAFAPLADAIKRDKRMPNGFAIRWLFNEERRCLGRVIENWMLGGVVPVVFDAESDAIFNALAEIMCGRAISVSSAPSLAEHGVSGYPVRIMAFLSPQLGGGFDLREDLSSYPYSRNGEPLDFELSPLSIPLSFRGEDAVLDAGSDGTFIEQGQTYVRHKQSKFLIARDIPDWMRADPRLMHLHLDLDGHQPLGKGAIPEPLAALHDAVKDALQASFRAARSVATARRADELVAVARSHAQPGALDGYLEAYVGDQVGEDQVWLQRLGGEIKALCPSLHAYSNLTLGGLSKLFEGSDSPKPPDNVQDLFPALVVMSAFCAAEVDIEDACRVASAESFLLVCEMLIERRTSTKTAFADALALAKLDSALARHDEAVRSIQRWREEASRQDKIRAEGAYLYAKDPLSREKPKTMLEMVSRVRSYGHKPVLATQSWHDFQGEAAGKGRLIPLSHAIAGAATDVGADADDSAA</sequence>
<evidence type="ECO:0000313" key="2">
    <source>
        <dbReference type="Proteomes" id="UP000283569"/>
    </source>
</evidence>
<accession>A0A420S401</accession>
<organism evidence="1 2">
    <name type="scientific">Gibberella intermedia</name>
    <name type="common">Bulb rot disease fungus</name>
    <name type="synonym">Fusarium proliferatum</name>
    <dbReference type="NCBI Taxonomy" id="948311"/>
    <lineage>
        <taxon>Eukaryota</taxon>
        <taxon>Fungi</taxon>
        <taxon>Dikarya</taxon>
        <taxon>Ascomycota</taxon>
        <taxon>Pezizomycotina</taxon>
        <taxon>Sordariomycetes</taxon>
        <taxon>Hypocreomycetidae</taxon>
        <taxon>Hypocreales</taxon>
        <taxon>Nectriaceae</taxon>
        <taxon>Fusarium</taxon>
        <taxon>Fusarium fujikuroi species complex</taxon>
    </lineage>
</organism>
<reference evidence="1 2" key="1">
    <citation type="journal article" date="2018" name="Sci. Rep.">
        <title>Characterisation of pathogen-specific regions and novel effector candidates in Fusarium oxysporum f. sp. cepae.</title>
        <authorList>
            <person name="Armitage A.D."/>
            <person name="Taylor A."/>
            <person name="Sobczyk M.K."/>
            <person name="Baxter L."/>
            <person name="Greenfield B.P."/>
            <person name="Bates H.J."/>
            <person name="Wilson F."/>
            <person name="Jackson A.C."/>
            <person name="Ott S."/>
            <person name="Harrison R.J."/>
            <person name="Clarkson J.P."/>
        </authorList>
    </citation>
    <scope>NUCLEOTIDE SEQUENCE [LARGE SCALE GENOMIC DNA]</scope>
    <source>
        <strain evidence="1 2">Fp_A8</strain>
    </source>
</reference>
<protein>
    <submittedName>
        <fullName evidence="1">Uncharacterized protein</fullName>
    </submittedName>
</protein>
<dbReference type="EMBL" id="MRDB01000105">
    <property type="protein sequence ID" value="RKL24010.1"/>
    <property type="molecule type" value="Genomic_DNA"/>
</dbReference>
<comment type="caution">
    <text evidence="1">The sequence shown here is derived from an EMBL/GenBank/DDBJ whole genome shotgun (WGS) entry which is preliminary data.</text>
</comment>
<evidence type="ECO:0000313" key="1">
    <source>
        <dbReference type="EMBL" id="RKL24010.1"/>
    </source>
</evidence>
<gene>
    <name evidence="1" type="ORF">BFJ72_g14384</name>
</gene>
<dbReference type="Proteomes" id="UP000283569">
    <property type="component" value="Unassembled WGS sequence"/>
</dbReference>
<proteinExistence type="predicted"/>
<dbReference type="AlphaFoldDB" id="A0A420S401"/>